<dbReference type="GO" id="GO:0046872">
    <property type="term" value="F:metal ion binding"/>
    <property type="evidence" value="ECO:0007669"/>
    <property type="project" value="UniProtKB-KW"/>
</dbReference>
<sequence>MTSKNSIDILSRAKGCLLGLTVGDALGARFEGQAAYWITRKYKSPQQLIDNPPTKEIYYTDDAQMMIGIAEALCQDGCIEEKTLCQKFVNNYVPSRGYARGARKVLKAMEKGQDYRKIASSYFKGGSFGNGGAMRVAPIGLFFYQDLQKVMENARLSSLPTHTHPLGIEGTQLLAIAVALATSMEKWDKELFYEKLFAHCQSPEYRAQLEKAQKLEDCSELATVGNAITALESVPTAIASFALNPHSFTDTIGHSILIGGDTDTVAAMAGSISGAFLGVEAIPQNLLDALENEGKGRDYITELAEKMVGKMQ</sequence>
<dbReference type="RefSeq" id="WP_151968170.1">
    <property type="nucleotide sequence ID" value="NZ_AP019860.1"/>
</dbReference>
<feature type="binding site" evidence="3">
    <location>
        <position position="264"/>
    </location>
    <ligand>
        <name>Mg(2+)</name>
        <dbReference type="ChEBI" id="CHEBI:18420"/>
        <label>1</label>
    </ligand>
</feature>
<proteinExistence type="inferred from homology"/>
<dbReference type="EMBL" id="AP019860">
    <property type="protein sequence ID" value="BBM83989.1"/>
    <property type="molecule type" value="Genomic_DNA"/>
</dbReference>
<feature type="binding site" evidence="3">
    <location>
        <position position="61"/>
    </location>
    <ligand>
        <name>Mg(2+)</name>
        <dbReference type="ChEBI" id="CHEBI:18420"/>
        <label>1</label>
    </ligand>
</feature>
<dbReference type="PANTHER" id="PTHR16222">
    <property type="entry name" value="ADP-RIBOSYLGLYCOHYDROLASE"/>
    <property type="match status" value="1"/>
</dbReference>
<keyword evidence="3" id="KW-0460">Magnesium</keyword>
<dbReference type="Proteomes" id="UP000326354">
    <property type="component" value="Chromosome"/>
</dbReference>
<feature type="binding site" evidence="3">
    <location>
        <position position="62"/>
    </location>
    <ligand>
        <name>Mg(2+)</name>
        <dbReference type="ChEBI" id="CHEBI:18420"/>
        <label>1</label>
    </ligand>
</feature>
<protein>
    <submittedName>
        <fullName evidence="4">Hydrolase</fullName>
    </submittedName>
</protein>
<organism evidence="4 5">
    <name type="scientific">Uabimicrobium amorphum</name>
    <dbReference type="NCBI Taxonomy" id="2596890"/>
    <lineage>
        <taxon>Bacteria</taxon>
        <taxon>Pseudomonadati</taxon>
        <taxon>Planctomycetota</taxon>
        <taxon>Candidatus Uabimicrobiia</taxon>
        <taxon>Candidatus Uabimicrobiales</taxon>
        <taxon>Candidatus Uabimicrobiaceae</taxon>
        <taxon>Candidatus Uabimicrobium</taxon>
    </lineage>
</organism>
<reference evidence="4 5" key="1">
    <citation type="submission" date="2019-08" db="EMBL/GenBank/DDBJ databases">
        <title>Complete genome sequence of Candidatus Uab amorphum.</title>
        <authorList>
            <person name="Shiratori T."/>
            <person name="Suzuki S."/>
            <person name="Kakizawa Y."/>
            <person name="Ishida K."/>
        </authorList>
    </citation>
    <scope>NUCLEOTIDE SEQUENCE [LARGE SCALE GENOMIC DNA]</scope>
    <source>
        <strain evidence="4 5">SRT547</strain>
    </source>
</reference>
<evidence type="ECO:0000313" key="4">
    <source>
        <dbReference type="EMBL" id="BBM83989.1"/>
    </source>
</evidence>
<accession>A0A5S9ILB5</accession>
<dbReference type="AlphaFoldDB" id="A0A5S9ILB5"/>
<dbReference type="InterPro" id="IPR036705">
    <property type="entry name" value="Ribosyl_crysJ1_sf"/>
</dbReference>
<dbReference type="Pfam" id="PF03747">
    <property type="entry name" value="ADP_ribosyl_GH"/>
    <property type="match status" value="1"/>
</dbReference>
<feature type="binding site" evidence="3">
    <location>
        <position position="263"/>
    </location>
    <ligand>
        <name>Mg(2+)</name>
        <dbReference type="ChEBI" id="CHEBI:18420"/>
        <label>1</label>
    </ligand>
</feature>
<dbReference type="PANTHER" id="PTHR16222:SF24">
    <property type="entry name" value="ADP-RIBOSYLHYDROLASE ARH3"/>
    <property type="match status" value="1"/>
</dbReference>
<feature type="binding site" evidence="3">
    <location>
        <position position="60"/>
    </location>
    <ligand>
        <name>Mg(2+)</name>
        <dbReference type="ChEBI" id="CHEBI:18420"/>
        <label>1</label>
    </ligand>
</feature>
<evidence type="ECO:0000256" key="3">
    <source>
        <dbReference type="PIRSR" id="PIRSR605502-1"/>
    </source>
</evidence>
<dbReference type="KEGG" id="uam:UABAM_02344"/>
<comment type="cofactor">
    <cofactor evidence="3">
        <name>Mg(2+)</name>
        <dbReference type="ChEBI" id="CHEBI:18420"/>
    </cofactor>
    <text evidence="3">Binds 2 magnesium ions per subunit.</text>
</comment>
<keyword evidence="5" id="KW-1185">Reference proteome</keyword>
<dbReference type="InterPro" id="IPR050792">
    <property type="entry name" value="ADP-ribosylglycohydrolase"/>
</dbReference>
<evidence type="ECO:0000256" key="1">
    <source>
        <dbReference type="ARBA" id="ARBA00010702"/>
    </source>
</evidence>
<dbReference type="GO" id="GO:0016787">
    <property type="term" value="F:hydrolase activity"/>
    <property type="evidence" value="ECO:0007669"/>
    <property type="project" value="UniProtKB-KW"/>
</dbReference>
<dbReference type="OrthoDB" id="9798107at2"/>
<gene>
    <name evidence="4" type="ORF">UABAM_02344</name>
</gene>
<evidence type="ECO:0000256" key="2">
    <source>
        <dbReference type="ARBA" id="ARBA00022801"/>
    </source>
</evidence>
<dbReference type="Gene3D" id="1.10.4080.10">
    <property type="entry name" value="ADP-ribosylation/Crystallin J1"/>
    <property type="match status" value="1"/>
</dbReference>
<feature type="binding site" evidence="3">
    <location>
        <position position="261"/>
    </location>
    <ligand>
        <name>Mg(2+)</name>
        <dbReference type="ChEBI" id="CHEBI:18420"/>
        <label>1</label>
    </ligand>
</feature>
<name>A0A5S9ILB5_UABAM</name>
<dbReference type="InterPro" id="IPR005502">
    <property type="entry name" value="Ribosyl_crysJ1"/>
</dbReference>
<keyword evidence="2 4" id="KW-0378">Hydrolase</keyword>
<comment type="similarity">
    <text evidence="1">Belongs to the ADP-ribosylglycohydrolase family.</text>
</comment>
<dbReference type="SUPFAM" id="SSF101478">
    <property type="entry name" value="ADP-ribosylglycohydrolase"/>
    <property type="match status" value="1"/>
</dbReference>
<evidence type="ECO:0000313" key="5">
    <source>
        <dbReference type="Proteomes" id="UP000326354"/>
    </source>
</evidence>
<keyword evidence="3" id="KW-0479">Metal-binding</keyword>